<name>A0A1A5YCA2_9BACL</name>
<keyword evidence="7 8" id="KW-0472">Membrane</keyword>
<feature type="transmembrane region" description="Helical" evidence="8">
    <location>
        <begin position="196"/>
        <end position="218"/>
    </location>
</feature>
<dbReference type="Pfam" id="PF00528">
    <property type="entry name" value="BPD_transp_1"/>
    <property type="match status" value="2"/>
</dbReference>
<evidence type="ECO:0000256" key="3">
    <source>
        <dbReference type="ARBA" id="ARBA00022475"/>
    </source>
</evidence>
<feature type="transmembrane region" description="Helical" evidence="8">
    <location>
        <begin position="63"/>
        <end position="89"/>
    </location>
</feature>
<dbReference type="GO" id="GO:0005886">
    <property type="term" value="C:plasma membrane"/>
    <property type="evidence" value="ECO:0007669"/>
    <property type="project" value="UniProtKB-SubCell"/>
</dbReference>
<dbReference type="InterPro" id="IPR035906">
    <property type="entry name" value="MetI-like_sf"/>
</dbReference>
<dbReference type="CDD" id="cd06261">
    <property type="entry name" value="TM_PBP2"/>
    <property type="match status" value="2"/>
</dbReference>
<dbReference type="PANTHER" id="PTHR43357">
    <property type="entry name" value="INNER MEMBRANE ABC TRANSPORTER PERMEASE PROTEIN YDCV"/>
    <property type="match status" value="1"/>
</dbReference>
<dbReference type="GO" id="GO:0055085">
    <property type="term" value="P:transmembrane transport"/>
    <property type="evidence" value="ECO:0007669"/>
    <property type="project" value="InterPro"/>
</dbReference>
<proteinExistence type="inferred from homology"/>
<keyword evidence="4" id="KW-0997">Cell inner membrane</keyword>
<dbReference type="InterPro" id="IPR000515">
    <property type="entry name" value="MetI-like"/>
</dbReference>
<feature type="transmembrane region" description="Helical" evidence="8">
    <location>
        <begin position="397"/>
        <end position="418"/>
    </location>
</feature>
<feature type="transmembrane region" description="Helical" evidence="8">
    <location>
        <begin position="101"/>
        <end position="124"/>
    </location>
</feature>
<feature type="transmembrane region" description="Helical" evidence="8">
    <location>
        <begin position="250"/>
        <end position="270"/>
    </location>
</feature>
<dbReference type="Proteomes" id="UP000092024">
    <property type="component" value="Unassembled WGS sequence"/>
</dbReference>
<dbReference type="EMBL" id="LYPA01000075">
    <property type="protein sequence ID" value="OBR63020.1"/>
    <property type="molecule type" value="Genomic_DNA"/>
</dbReference>
<evidence type="ECO:0000256" key="6">
    <source>
        <dbReference type="ARBA" id="ARBA00022989"/>
    </source>
</evidence>
<comment type="subcellular location">
    <subcellularLocation>
        <location evidence="1">Cell inner membrane</location>
        <topology evidence="1">Multi-pass membrane protein</topology>
    </subcellularLocation>
    <subcellularLocation>
        <location evidence="8">Cell membrane</location>
        <topology evidence="8">Multi-pass membrane protein</topology>
    </subcellularLocation>
</comment>
<gene>
    <name evidence="10" type="ORF">A7K91_23175</name>
</gene>
<comment type="similarity">
    <text evidence="8">Belongs to the binding-protein-dependent transport system permease family.</text>
</comment>
<keyword evidence="3" id="KW-1003">Cell membrane</keyword>
<keyword evidence="5 8" id="KW-0812">Transmembrane</keyword>
<keyword evidence="2 8" id="KW-0813">Transport</keyword>
<feature type="domain" description="ABC transmembrane type-1" evidence="9">
    <location>
        <begin position="66"/>
        <end position="271"/>
    </location>
</feature>
<dbReference type="STRING" id="1844972.A7K91_23175"/>
<evidence type="ECO:0000259" key="9">
    <source>
        <dbReference type="PROSITE" id="PS50928"/>
    </source>
</evidence>
<dbReference type="AlphaFoldDB" id="A0A1A5YCA2"/>
<dbReference type="PANTHER" id="PTHR43357:SF3">
    <property type="entry name" value="FE(3+)-TRANSPORT SYSTEM PERMEASE PROTEIN FBPB 2"/>
    <property type="match status" value="1"/>
</dbReference>
<accession>A0A1A5YCA2</accession>
<comment type="caution">
    <text evidence="10">The sequence shown here is derived from an EMBL/GenBank/DDBJ whole genome shotgun (WGS) entry which is preliminary data.</text>
</comment>
<protein>
    <submittedName>
        <fullName evidence="10">ABC transporter permease</fullName>
    </submittedName>
</protein>
<dbReference type="OrthoDB" id="57323at2"/>
<feature type="domain" description="ABC transmembrane type-1" evidence="9">
    <location>
        <begin position="359"/>
        <end position="551"/>
    </location>
</feature>
<evidence type="ECO:0000313" key="11">
    <source>
        <dbReference type="Proteomes" id="UP000092024"/>
    </source>
</evidence>
<keyword evidence="11" id="KW-1185">Reference proteome</keyword>
<evidence type="ECO:0000256" key="7">
    <source>
        <dbReference type="ARBA" id="ARBA00023136"/>
    </source>
</evidence>
<feature type="transmembrane region" description="Helical" evidence="8">
    <location>
        <begin position="363"/>
        <end position="385"/>
    </location>
</feature>
<feature type="transmembrane region" description="Helical" evidence="8">
    <location>
        <begin position="430"/>
        <end position="447"/>
    </location>
</feature>
<evidence type="ECO:0000256" key="5">
    <source>
        <dbReference type="ARBA" id="ARBA00022692"/>
    </source>
</evidence>
<dbReference type="Gene3D" id="1.10.3720.10">
    <property type="entry name" value="MetI-like"/>
    <property type="match status" value="2"/>
</dbReference>
<organism evidence="10 11">
    <name type="scientific">Paenibacillus oryzae</name>
    <dbReference type="NCBI Taxonomy" id="1844972"/>
    <lineage>
        <taxon>Bacteria</taxon>
        <taxon>Bacillati</taxon>
        <taxon>Bacillota</taxon>
        <taxon>Bacilli</taxon>
        <taxon>Bacillales</taxon>
        <taxon>Paenibacillaceae</taxon>
        <taxon>Paenibacillus</taxon>
    </lineage>
</organism>
<evidence type="ECO:0000256" key="2">
    <source>
        <dbReference type="ARBA" id="ARBA00022448"/>
    </source>
</evidence>
<feature type="transmembrane region" description="Helical" evidence="8">
    <location>
        <begin position="144"/>
        <end position="167"/>
    </location>
</feature>
<dbReference type="PROSITE" id="PS50928">
    <property type="entry name" value="ABC_TM1"/>
    <property type="match status" value="2"/>
</dbReference>
<evidence type="ECO:0000256" key="1">
    <source>
        <dbReference type="ARBA" id="ARBA00004429"/>
    </source>
</evidence>
<keyword evidence="6 8" id="KW-1133">Transmembrane helix</keyword>
<feature type="transmembrane region" description="Helical" evidence="8">
    <location>
        <begin position="483"/>
        <end position="510"/>
    </location>
</feature>
<feature type="transmembrane region" description="Helical" evidence="8">
    <location>
        <begin position="298"/>
        <end position="320"/>
    </location>
</feature>
<evidence type="ECO:0000313" key="10">
    <source>
        <dbReference type="EMBL" id="OBR63020.1"/>
    </source>
</evidence>
<evidence type="ECO:0000256" key="4">
    <source>
        <dbReference type="ARBA" id="ARBA00022519"/>
    </source>
</evidence>
<sequence length="559" mass="61664">MKNLYRGGGLRLPAFSWRLQLGLILLGLLIVVPLIMVLLRSVMPDGRLDALAPLKVMSDPGLFTIFWNSIALGGWVVLGSTLLALPMAFLSARTTIGRHAWLDVVLIIPFMTPPYIGSMGWILFMQRRGFSEQILPMTSHITPYFFSLFGMVAIMSLHLFPFLYLILRNSLMRIGGSLEEAGSVHGGNFFYLLRRVIVPLLLGSYVMGALLVFVKTIAEFGTPATFGRQIGYYVLTSEIHRFTSSWPIDFGKATSLASILLGACLLFWYVQTIISRRYQYKTLGGKGMRLRIAPLKGWRAIAGWGYVLLLLLFSIGVPYFSIIATSLQKLRGDGLAWGNVTLAHYAELLSPGSKGWQALSNSLGLAALAATAAVLIGTFLVLQMGNFKKISQRSLDLFSLLPNTVPGIVIVVGLILFWNAPWMPVKIYNTYTMVVLTYVVFFLPYSVQYIKASASQIDGNLLQAGKVFGAKPFYLFRRIMLPLLIPGVLAGWMMTFTISARELVASLMVLPPSMQVSATYIFSQFEQGEVSLGMAMAVVSVGMTTLVLVVMNQLGADRK</sequence>
<dbReference type="RefSeq" id="WP_068686597.1">
    <property type="nucleotide sequence ID" value="NZ_LYPA01000075.1"/>
</dbReference>
<evidence type="ECO:0000256" key="8">
    <source>
        <dbReference type="RuleBase" id="RU363032"/>
    </source>
</evidence>
<feature type="transmembrane region" description="Helical" evidence="8">
    <location>
        <begin position="530"/>
        <end position="551"/>
    </location>
</feature>
<feature type="transmembrane region" description="Helical" evidence="8">
    <location>
        <begin position="21"/>
        <end position="43"/>
    </location>
</feature>
<dbReference type="SUPFAM" id="SSF161098">
    <property type="entry name" value="MetI-like"/>
    <property type="match status" value="2"/>
</dbReference>
<reference evidence="10 11" key="1">
    <citation type="submission" date="2016-05" db="EMBL/GenBank/DDBJ databases">
        <title>Paenibacillus oryzae. sp. nov., isolated from the rice root.</title>
        <authorList>
            <person name="Zhang J."/>
            <person name="Zhang X."/>
        </authorList>
    </citation>
    <scope>NUCLEOTIDE SEQUENCE [LARGE SCALE GENOMIC DNA]</scope>
    <source>
        <strain evidence="10 11">1DrF-4</strain>
    </source>
</reference>